<feature type="transmembrane region" description="Helical" evidence="5">
    <location>
        <begin position="58"/>
        <end position="81"/>
    </location>
</feature>
<dbReference type="PANTHER" id="PTHR37422:SF13">
    <property type="entry name" value="LIPOPOLYSACCHARIDE BIOSYNTHESIS PROTEIN PA4999-RELATED"/>
    <property type="match status" value="1"/>
</dbReference>
<evidence type="ECO:0000313" key="7">
    <source>
        <dbReference type="EMBL" id="SDZ06687.1"/>
    </source>
</evidence>
<name>A0A1H3PZW1_9BACT</name>
<proteinExistence type="predicted"/>
<feature type="transmembrane region" description="Helical" evidence="5">
    <location>
        <begin position="28"/>
        <end position="46"/>
    </location>
</feature>
<comment type="subcellular location">
    <subcellularLocation>
        <location evidence="1">Membrane</location>
        <topology evidence="1">Multi-pass membrane protein</topology>
    </subcellularLocation>
</comment>
<evidence type="ECO:0000256" key="3">
    <source>
        <dbReference type="ARBA" id="ARBA00022989"/>
    </source>
</evidence>
<feature type="transmembrane region" description="Helical" evidence="5">
    <location>
        <begin position="211"/>
        <end position="228"/>
    </location>
</feature>
<keyword evidence="4 5" id="KW-0472">Membrane</keyword>
<keyword evidence="2 5" id="KW-0812">Transmembrane</keyword>
<feature type="transmembrane region" description="Helical" evidence="5">
    <location>
        <begin position="235"/>
        <end position="253"/>
    </location>
</feature>
<evidence type="ECO:0000259" key="6">
    <source>
        <dbReference type="Pfam" id="PF04932"/>
    </source>
</evidence>
<dbReference type="PANTHER" id="PTHR37422">
    <property type="entry name" value="TEICHURONIC ACID BIOSYNTHESIS PROTEIN TUAE"/>
    <property type="match status" value="1"/>
</dbReference>
<dbReference type="RefSeq" id="WP_019600417.1">
    <property type="nucleotide sequence ID" value="NZ_FNQC01000005.1"/>
</dbReference>
<feature type="transmembrane region" description="Helical" evidence="5">
    <location>
        <begin position="330"/>
        <end position="349"/>
    </location>
</feature>
<keyword evidence="7" id="KW-0436">Ligase</keyword>
<organism evidence="7 8">
    <name type="scientific">Rhodonellum ikkaensis</name>
    <dbReference type="NCBI Taxonomy" id="336829"/>
    <lineage>
        <taxon>Bacteria</taxon>
        <taxon>Pseudomonadati</taxon>
        <taxon>Bacteroidota</taxon>
        <taxon>Cytophagia</taxon>
        <taxon>Cytophagales</taxon>
        <taxon>Cytophagaceae</taxon>
        <taxon>Rhodonellum</taxon>
    </lineage>
</organism>
<feature type="transmembrane region" description="Helical" evidence="5">
    <location>
        <begin position="361"/>
        <end position="379"/>
    </location>
</feature>
<dbReference type="Pfam" id="PF04932">
    <property type="entry name" value="Wzy_C"/>
    <property type="match status" value="1"/>
</dbReference>
<evidence type="ECO:0000256" key="5">
    <source>
        <dbReference type="SAM" id="Phobius"/>
    </source>
</evidence>
<evidence type="ECO:0000256" key="4">
    <source>
        <dbReference type="ARBA" id="ARBA00023136"/>
    </source>
</evidence>
<keyword evidence="8" id="KW-1185">Reference proteome</keyword>
<dbReference type="GO" id="GO:0016874">
    <property type="term" value="F:ligase activity"/>
    <property type="evidence" value="ECO:0007669"/>
    <property type="project" value="UniProtKB-KW"/>
</dbReference>
<dbReference type="InterPro" id="IPR051533">
    <property type="entry name" value="WaaL-like"/>
</dbReference>
<evidence type="ECO:0000313" key="8">
    <source>
        <dbReference type="Proteomes" id="UP000199663"/>
    </source>
</evidence>
<evidence type="ECO:0000256" key="2">
    <source>
        <dbReference type="ARBA" id="ARBA00022692"/>
    </source>
</evidence>
<gene>
    <name evidence="7" type="ORF">SAMN05444412_105131</name>
</gene>
<sequence length="410" mass="46976">MIFLIILLLVIFIFNVNGIFFALTGNISVISPFILVLLSLVIILLYKNKLLKLSIKISGMWILLLITYLSIGLISLILFQYYGEKVMLSIRDVITTIIILISFSGGIYYLIFQYGERKILLLFSLILFSSALSIILLKFFGLDYIFNPKSYFYRQSGFFGNPNEAGRLCAFSILFILFFLSNFKNGKFIQILFFFFLIIITYASIVTFSKASIICSIILYFLIFITTVRKNIPTYLFISIISFGAFIYISTNLDINFDRGQLKRLEGVGQLFSGDINQESTTDRTSYAKIGWNYIADYPIGGIGLGNFKSLPYINSAVHNTFFVFWGESGIIPFILYLYLIASFFYNGIKFYFKFKSPTLTFLNIGFGVIILIYSFSTSNLFEDRVFNSALIFTLVINYINKDIKENLNV</sequence>
<feature type="transmembrane region" description="Helical" evidence="5">
    <location>
        <begin position="119"/>
        <end position="145"/>
    </location>
</feature>
<feature type="transmembrane region" description="Helical" evidence="5">
    <location>
        <begin position="93"/>
        <end position="112"/>
    </location>
</feature>
<reference evidence="7 8" key="1">
    <citation type="submission" date="2016-10" db="EMBL/GenBank/DDBJ databases">
        <authorList>
            <person name="Varghese N."/>
            <person name="Submissions S."/>
        </authorList>
    </citation>
    <scope>NUCLEOTIDE SEQUENCE [LARGE SCALE GENOMIC DNA]</scope>
    <source>
        <strain evidence="7 8">DSM 17997</strain>
    </source>
</reference>
<dbReference type="EMBL" id="FNQC01000005">
    <property type="protein sequence ID" value="SDZ06687.1"/>
    <property type="molecule type" value="Genomic_DNA"/>
</dbReference>
<protein>
    <submittedName>
        <fullName evidence="7">O-Antigen ligase</fullName>
    </submittedName>
</protein>
<comment type="caution">
    <text evidence="7">The sequence shown here is derived from an EMBL/GenBank/DDBJ whole genome shotgun (WGS) entry which is preliminary data.</text>
</comment>
<keyword evidence="3 5" id="KW-1133">Transmembrane helix</keyword>
<accession>A0A1H3PZW1</accession>
<feature type="domain" description="O-antigen ligase-related" evidence="6">
    <location>
        <begin position="196"/>
        <end position="338"/>
    </location>
</feature>
<dbReference type="InterPro" id="IPR007016">
    <property type="entry name" value="O-antigen_ligase-rel_domated"/>
</dbReference>
<evidence type="ECO:0000256" key="1">
    <source>
        <dbReference type="ARBA" id="ARBA00004141"/>
    </source>
</evidence>
<feature type="transmembrane region" description="Helical" evidence="5">
    <location>
        <begin position="165"/>
        <end position="181"/>
    </location>
</feature>
<dbReference type="Proteomes" id="UP000199663">
    <property type="component" value="Unassembled WGS sequence"/>
</dbReference>